<organism evidence="4 5">
    <name type="scientific">Marinomonas pontica</name>
    <dbReference type="NCBI Taxonomy" id="264739"/>
    <lineage>
        <taxon>Bacteria</taxon>
        <taxon>Pseudomonadati</taxon>
        <taxon>Pseudomonadota</taxon>
        <taxon>Gammaproteobacteria</taxon>
        <taxon>Oceanospirillales</taxon>
        <taxon>Oceanospirillaceae</taxon>
        <taxon>Marinomonas</taxon>
    </lineage>
</organism>
<dbReference type="RefSeq" id="WP_338266824.1">
    <property type="nucleotide sequence ID" value="NZ_AP027271.1"/>
</dbReference>
<keyword evidence="3" id="KW-0812">Transmembrane</keyword>
<accession>A0ABM8FCJ4</accession>
<evidence type="ECO:0000256" key="3">
    <source>
        <dbReference type="SAM" id="Phobius"/>
    </source>
</evidence>
<feature type="coiled-coil region" evidence="1">
    <location>
        <begin position="259"/>
        <end position="348"/>
    </location>
</feature>
<evidence type="ECO:0000256" key="2">
    <source>
        <dbReference type="SAM" id="MobiDB-lite"/>
    </source>
</evidence>
<name>A0ABM8FCJ4_9GAMM</name>
<feature type="region of interest" description="Disordered" evidence="2">
    <location>
        <begin position="35"/>
        <end position="54"/>
    </location>
</feature>
<keyword evidence="5" id="KW-1185">Reference proteome</keyword>
<sequence length="506" mass="57457">MAKWLIWTLLEASTLLLIANIVVFWISRGVQKTTATATTKKPEKNETSNLSPQNPIEQASVYKGLAHFLDRQIHYAADSMNKTGLESHEINRVKVWGTILKAERAILLNQASDQPTPILNRFLSSLLYALSSPKLQSTNIDELQASLKEMESEFLQTAELLISKEALTQSQNLLNIDLKHRIDWTKQNLKQLELKQIERDRLQAEIDNLTLKIKKLEQAQIDSDDTDLPFNIEVPVAKQLEKEIRSTFLKQISSLSGLSERQEIVIDQLKNEIAKAQKNQNSKNAIEAQKIAITKLERMSVESQSLIMQLEAELQSSNLSIASLKEYINDKDAKLMELEQQLSQSNETAIGNLQSLNANKKEALVSLRDGLNSAIENIPMESLSEQDKDTKALERLLHESETCVTLLAQELQTAEQENQILKEKVSLLSSNKGDTSELSSSLIKQRERNRELVNITTELKAKVLDMRLEKSYQELRVIYNKKSLESDRLQLAFSDLEKKYLGTLNH</sequence>
<feature type="coiled-coil region" evidence="1">
    <location>
        <begin position="404"/>
        <end position="431"/>
    </location>
</feature>
<dbReference type="EMBL" id="AP027271">
    <property type="protein sequence ID" value="BDX02810.1"/>
    <property type="molecule type" value="Genomic_DNA"/>
</dbReference>
<gene>
    <name evidence="4" type="ORF">MACH16_15580</name>
</gene>
<keyword evidence="3" id="KW-1133">Transmembrane helix</keyword>
<keyword evidence="3" id="KW-0472">Membrane</keyword>
<reference evidence="4 5" key="1">
    <citation type="submission" date="2023-01" db="EMBL/GenBank/DDBJ databases">
        <title>Complete genome sequence of Marinomonas pontica strain 200518_36.</title>
        <authorList>
            <person name="Ueki S."/>
            <person name="Gajardo G."/>
            <person name="Maruyama F."/>
        </authorList>
    </citation>
    <scope>NUCLEOTIDE SEQUENCE [LARGE SCALE GENOMIC DNA]</scope>
    <source>
        <strain evidence="4 5">200518_36</strain>
    </source>
</reference>
<feature type="transmembrane region" description="Helical" evidence="3">
    <location>
        <begin position="6"/>
        <end position="26"/>
    </location>
</feature>
<dbReference type="Proteomes" id="UP001307608">
    <property type="component" value="Chromosome"/>
</dbReference>
<keyword evidence="1" id="KW-0175">Coiled coil</keyword>
<evidence type="ECO:0000256" key="1">
    <source>
        <dbReference type="SAM" id="Coils"/>
    </source>
</evidence>
<protein>
    <submittedName>
        <fullName evidence="4">Uncharacterized protein</fullName>
    </submittedName>
</protein>
<evidence type="ECO:0000313" key="4">
    <source>
        <dbReference type="EMBL" id="BDX02810.1"/>
    </source>
</evidence>
<evidence type="ECO:0000313" key="5">
    <source>
        <dbReference type="Proteomes" id="UP001307608"/>
    </source>
</evidence>
<feature type="coiled-coil region" evidence="1">
    <location>
        <begin position="140"/>
        <end position="219"/>
    </location>
</feature>
<proteinExistence type="predicted"/>